<dbReference type="GO" id="GO:0016740">
    <property type="term" value="F:transferase activity"/>
    <property type="evidence" value="ECO:0007669"/>
    <property type="project" value="UniProtKB-KW"/>
</dbReference>
<dbReference type="Gene3D" id="1.20.1260.10">
    <property type="match status" value="1"/>
</dbReference>
<gene>
    <name evidence="4" type="ORF">TPA0910_10520</name>
</gene>
<keyword evidence="4" id="KW-0808">Transferase</keyword>
<feature type="region of interest" description="Disordered" evidence="1">
    <location>
        <begin position="35"/>
        <end position="59"/>
    </location>
</feature>
<feature type="signal peptide" evidence="2">
    <location>
        <begin position="1"/>
        <end position="29"/>
    </location>
</feature>
<dbReference type="PANTHER" id="PTHR36933">
    <property type="entry name" value="SLL0788 PROTEIN"/>
    <property type="match status" value="1"/>
</dbReference>
<protein>
    <submittedName>
        <fullName evidence="4">Lipoprotein</fullName>
    </submittedName>
</protein>
<organism evidence="4 5">
    <name type="scientific">Streptomyces hygroscopicus</name>
    <dbReference type="NCBI Taxonomy" id="1912"/>
    <lineage>
        <taxon>Bacteria</taxon>
        <taxon>Bacillati</taxon>
        <taxon>Actinomycetota</taxon>
        <taxon>Actinomycetes</taxon>
        <taxon>Kitasatosporales</taxon>
        <taxon>Streptomycetaceae</taxon>
        <taxon>Streptomyces</taxon>
        <taxon>Streptomyces violaceusniger group</taxon>
    </lineage>
</organism>
<dbReference type="EMBL" id="BNEK01000002">
    <property type="protein sequence ID" value="GHJ26619.1"/>
    <property type="molecule type" value="Genomic_DNA"/>
</dbReference>
<sequence>MHLSRSLPRRTAVTAVTAATAVTALVVTACGNDGSAAAGPPTSTRTTSAPASAPAGPHNQADVTFAQRMIPHHRQAVVMAGTAGEHASSAQVKALARKIRKEQEPEIRTMTTWLRAWGERVPHGMEGMGHGTASAMPGMMSDHAMRRLKSASGTAFDTMFLTMMIKHHQGAVAMAETEKQHGVYGPAKKMAAGVITTQTAEITRMRALLGTSSPPATTR</sequence>
<keyword evidence="5" id="KW-1185">Reference proteome</keyword>
<evidence type="ECO:0000313" key="5">
    <source>
        <dbReference type="Proteomes" id="UP001054854"/>
    </source>
</evidence>
<keyword evidence="4" id="KW-0449">Lipoprotein</keyword>
<proteinExistence type="predicted"/>
<dbReference type="Proteomes" id="UP001054854">
    <property type="component" value="Unassembled WGS sequence"/>
</dbReference>
<feature type="chain" id="PRO_5045755574" evidence="2">
    <location>
        <begin position="30"/>
        <end position="219"/>
    </location>
</feature>
<dbReference type="PROSITE" id="PS51257">
    <property type="entry name" value="PROKAR_LIPOPROTEIN"/>
    <property type="match status" value="1"/>
</dbReference>
<dbReference type="PANTHER" id="PTHR36933:SF1">
    <property type="entry name" value="SLL0788 PROTEIN"/>
    <property type="match status" value="1"/>
</dbReference>
<feature type="domain" description="DUF305" evidence="3">
    <location>
        <begin position="62"/>
        <end position="209"/>
    </location>
</feature>
<keyword evidence="2" id="KW-0732">Signal</keyword>
<dbReference type="InterPro" id="IPR005183">
    <property type="entry name" value="DUF305_CopM-like"/>
</dbReference>
<evidence type="ECO:0000313" key="4">
    <source>
        <dbReference type="EMBL" id="GHJ26619.1"/>
    </source>
</evidence>
<dbReference type="InterPro" id="IPR012347">
    <property type="entry name" value="Ferritin-like"/>
</dbReference>
<name>A0ABQ3TTH2_STRHY</name>
<evidence type="ECO:0000256" key="2">
    <source>
        <dbReference type="SAM" id="SignalP"/>
    </source>
</evidence>
<dbReference type="RefSeq" id="WP_236256073.1">
    <property type="nucleotide sequence ID" value="NZ_BNEK01000002.1"/>
</dbReference>
<comment type="caution">
    <text evidence="4">The sequence shown here is derived from an EMBL/GenBank/DDBJ whole genome shotgun (WGS) entry which is preliminary data.</text>
</comment>
<dbReference type="Pfam" id="PF03713">
    <property type="entry name" value="DUF305"/>
    <property type="match status" value="1"/>
</dbReference>
<evidence type="ECO:0000256" key="1">
    <source>
        <dbReference type="SAM" id="MobiDB-lite"/>
    </source>
</evidence>
<reference evidence="4" key="1">
    <citation type="submission" date="2024-05" db="EMBL/GenBank/DDBJ databases">
        <title>Whole genome shotgun sequence of Streptomyces hygroscopicus NBRC 113678.</title>
        <authorList>
            <person name="Komaki H."/>
            <person name="Tamura T."/>
        </authorList>
    </citation>
    <scope>NUCLEOTIDE SEQUENCE</scope>
    <source>
        <strain evidence="4">N11-34</strain>
    </source>
</reference>
<feature type="compositionally biased region" description="Low complexity" evidence="1">
    <location>
        <begin position="35"/>
        <end position="57"/>
    </location>
</feature>
<evidence type="ECO:0000259" key="3">
    <source>
        <dbReference type="Pfam" id="PF03713"/>
    </source>
</evidence>
<accession>A0ABQ3TTH2</accession>